<dbReference type="PANTHER" id="PTHR43605">
    <property type="entry name" value="ACYL-COENZYME A SYNTHETASE"/>
    <property type="match status" value="1"/>
</dbReference>
<dbReference type="Proteomes" id="UP000195755">
    <property type="component" value="Chromosome"/>
</dbReference>
<evidence type="ECO:0000256" key="4">
    <source>
        <dbReference type="ARBA" id="ARBA00022840"/>
    </source>
</evidence>
<feature type="region of interest" description="Disordered" evidence="5">
    <location>
        <begin position="194"/>
        <end position="226"/>
    </location>
</feature>
<dbReference type="Gene3D" id="3.40.50.12780">
    <property type="entry name" value="N-terminal domain of ligase-like"/>
    <property type="match status" value="2"/>
</dbReference>
<dbReference type="GO" id="GO:0005524">
    <property type="term" value="F:ATP binding"/>
    <property type="evidence" value="ECO:0007669"/>
    <property type="project" value="UniProtKB-KW"/>
</dbReference>
<dbReference type="FunFam" id="3.30.300.30:FF:000028">
    <property type="entry name" value="AMP-dependent synthetase"/>
    <property type="match status" value="1"/>
</dbReference>
<dbReference type="GO" id="GO:0015645">
    <property type="term" value="F:fatty acid ligase activity"/>
    <property type="evidence" value="ECO:0007669"/>
    <property type="project" value="TreeGrafter"/>
</dbReference>
<dbReference type="GO" id="GO:0006637">
    <property type="term" value="P:acyl-CoA metabolic process"/>
    <property type="evidence" value="ECO:0007669"/>
    <property type="project" value="TreeGrafter"/>
</dbReference>
<name>A0A1Z2KYI4_9ACTN</name>
<dbReference type="RefSeq" id="WP_087925611.1">
    <property type="nucleotide sequence ID" value="NZ_CP021744.1"/>
</dbReference>
<dbReference type="AlphaFoldDB" id="A0A1Z2KYI4"/>
<reference evidence="8 9" key="1">
    <citation type="submission" date="2017-06" db="EMBL/GenBank/DDBJ databases">
        <title>Streptomyces albireticuli Genome sequencing and assembly.</title>
        <authorList>
            <person name="Wang Y."/>
            <person name="Du B."/>
            <person name="Ding Y."/>
            <person name="Liu H."/>
            <person name="Hou Q."/>
            <person name="Liu K."/>
            <person name="Yao L."/>
            <person name="Wang C."/>
        </authorList>
    </citation>
    <scope>NUCLEOTIDE SEQUENCE [LARGE SCALE GENOMIC DNA]</scope>
    <source>
        <strain evidence="8 9">MDJK11</strain>
    </source>
</reference>
<evidence type="ECO:0000259" key="7">
    <source>
        <dbReference type="Pfam" id="PF13193"/>
    </source>
</evidence>
<dbReference type="Pfam" id="PF00501">
    <property type="entry name" value="AMP-binding"/>
    <property type="match status" value="1"/>
</dbReference>
<dbReference type="Pfam" id="PF13193">
    <property type="entry name" value="AMP-binding_C"/>
    <property type="match status" value="1"/>
</dbReference>
<dbReference type="GO" id="GO:0006633">
    <property type="term" value="P:fatty acid biosynthetic process"/>
    <property type="evidence" value="ECO:0007669"/>
    <property type="project" value="TreeGrafter"/>
</dbReference>
<dbReference type="GO" id="GO:0004321">
    <property type="term" value="F:fatty-acyl-CoA synthase activity"/>
    <property type="evidence" value="ECO:0007669"/>
    <property type="project" value="TreeGrafter"/>
</dbReference>
<dbReference type="OrthoDB" id="9803968at2"/>
<dbReference type="InterPro" id="IPR051087">
    <property type="entry name" value="Mitochondrial_ACSM"/>
</dbReference>
<dbReference type="KEGG" id="salj:SMD11_1442"/>
<organism evidence="8 9">
    <name type="scientific">Streptomyces albireticuli</name>
    <dbReference type="NCBI Taxonomy" id="1940"/>
    <lineage>
        <taxon>Bacteria</taxon>
        <taxon>Bacillati</taxon>
        <taxon>Actinomycetota</taxon>
        <taxon>Actinomycetes</taxon>
        <taxon>Kitasatosporales</taxon>
        <taxon>Streptomycetaceae</taxon>
        <taxon>Streptomyces</taxon>
    </lineage>
</organism>
<dbReference type="InterPro" id="IPR000873">
    <property type="entry name" value="AMP-dep_synth/lig_dom"/>
</dbReference>
<evidence type="ECO:0000313" key="9">
    <source>
        <dbReference type="Proteomes" id="UP000195755"/>
    </source>
</evidence>
<dbReference type="EMBL" id="CP021744">
    <property type="protein sequence ID" value="ARZ67103.1"/>
    <property type="molecule type" value="Genomic_DNA"/>
</dbReference>
<evidence type="ECO:0000256" key="3">
    <source>
        <dbReference type="ARBA" id="ARBA00022741"/>
    </source>
</evidence>
<evidence type="ECO:0000256" key="2">
    <source>
        <dbReference type="ARBA" id="ARBA00022598"/>
    </source>
</evidence>
<proteinExistence type="inferred from homology"/>
<evidence type="ECO:0000256" key="5">
    <source>
        <dbReference type="SAM" id="MobiDB-lite"/>
    </source>
</evidence>
<evidence type="ECO:0000256" key="1">
    <source>
        <dbReference type="ARBA" id="ARBA00006432"/>
    </source>
</evidence>
<keyword evidence="4" id="KW-0067">ATP-binding</keyword>
<dbReference type="SUPFAM" id="SSF56801">
    <property type="entry name" value="Acetyl-CoA synthetase-like"/>
    <property type="match status" value="1"/>
</dbReference>
<evidence type="ECO:0000313" key="8">
    <source>
        <dbReference type="EMBL" id="ARZ67103.1"/>
    </source>
</evidence>
<accession>A0A1Z2KYI4</accession>
<dbReference type="InterPro" id="IPR042099">
    <property type="entry name" value="ANL_N_sf"/>
</dbReference>
<dbReference type="InterPro" id="IPR025110">
    <property type="entry name" value="AMP-bd_C"/>
</dbReference>
<comment type="similarity">
    <text evidence="1">Belongs to the ATP-dependent AMP-binding enzyme family.</text>
</comment>
<dbReference type="Gene3D" id="3.30.300.30">
    <property type="match status" value="1"/>
</dbReference>
<sequence length="613" mass="67179">MSLTDADGTSGSATDEFRAARDFLLAHRDDYRTAYEGFVWPRPRQFNWALDWFDTLAEGNDRTALWIVEEDGRESRRSFDDLRRSSARLANWLRARGVRAGDRILVMLGNQTELWETALAAMKLRAVVIPATPLLGTADLADRVERGRAAHVIVRTGDTEKFADVPGDYTRIAVGGGAPAPWLAYEDHETYETYEPGDMSETPGTPETSETSGAPAAHEGGGAHEEHVVRGTTTRPGDLFVPDGPTFADDPLLLYFTSGTTARPKLVQHTHVSYPVGHLTTMYWIGLRPGDVHLNISSPGWAKHAWSNLFAPWNAEATVFVHNYTRFDAARLMSEMDRCGVTSFCAPPTVWRMLIQADLGALRTPPREVVAAGEPLNPEVIETVRRVWGVGIRDGFGQTETSVQIANSPGQLLKTGSMGRPSPGFTVALLDPVTGEPADEGEIALDLTDGDRLPVGLMTGYEGDPERTAEAMAGGYYRTGDIGARDADGYITYIGRADDVFKASDYKISPFELESALLEHEAVAEAAVVPAPDPLRLAVPKAYVVLAEGWEPGPATAKALFAHSRATLAPYKRVRRLEFAELPKTVSGKIRRVELRDRTARGGGHEYREEDHR</sequence>
<feature type="domain" description="AMP-dependent synthetase/ligase" evidence="6">
    <location>
        <begin position="57"/>
        <end position="443"/>
    </location>
</feature>
<feature type="domain" description="AMP-binding enzyme C-terminal" evidence="7">
    <location>
        <begin position="512"/>
        <end position="589"/>
    </location>
</feature>
<keyword evidence="3" id="KW-0547">Nucleotide-binding</keyword>
<feature type="compositionally biased region" description="Low complexity" evidence="5">
    <location>
        <begin position="200"/>
        <end position="218"/>
    </location>
</feature>
<dbReference type="PANTHER" id="PTHR43605:SF10">
    <property type="entry name" value="ACYL-COA SYNTHETASE MEDIUM CHAIN FAMILY MEMBER 3"/>
    <property type="match status" value="1"/>
</dbReference>
<gene>
    <name evidence="8" type="ORF">SMD11_1442</name>
</gene>
<dbReference type="GO" id="GO:0016405">
    <property type="term" value="F:CoA-ligase activity"/>
    <property type="evidence" value="ECO:0007669"/>
    <property type="project" value="UniProtKB-ARBA"/>
</dbReference>
<protein>
    <submittedName>
        <fullName evidence="8">Acetyl-CoA synthetase</fullName>
    </submittedName>
</protein>
<dbReference type="InterPro" id="IPR045851">
    <property type="entry name" value="AMP-bd_C_sf"/>
</dbReference>
<evidence type="ECO:0000259" key="6">
    <source>
        <dbReference type="Pfam" id="PF00501"/>
    </source>
</evidence>
<keyword evidence="2" id="KW-0436">Ligase</keyword>